<evidence type="ECO:0000313" key="2">
    <source>
        <dbReference type="Proteomes" id="UP000054047"/>
    </source>
</evidence>
<protein>
    <submittedName>
        <fullName evidence="1">Uncharacterized protein</fullName>
    </submittedName>
</protein>
<name>A0A0C2BP20_9BILA</name>
<feature type="non-terminal residue" evidence="1">
    <location>
        <position position="1"/>
    </location>
</feature>
<reference evidence="1 2" key="1">
    <citation type="submission" date="2013-12" db="EMBL/GenBank/DDBJ databases">
        <title>Draft genome of the parsitic nematode Ancylostoma duodenale.</title>
        <authorList>
            <person name="Mitreva M."/>
        </authorList>
    </citation>
    <scope>NUCLEOTIDE SEQUENCE [LARGE SCALE GENOMIC DNA]</scope>
    <source>
        <strain evidence="1 2">Zhejiang</strain>
    </source>
</reference>
<proteinExistence type="predicted"/>
<evidence type="ECO:0000313" key="1">
    <source>
        <dbReference type="EMBL" id="KIH45573.1"/>
    </source>
</evidence>
<accession>A0A0C2BP20</accession>
<keyword evidence="2" id="KW-1185">Reference proteome</keyword>
<dbReference type="AlphaFoldDB" id="A0A0C2BP20"/>
<dbReference type="EMBL" id="KN772027">
    <property type="protein sequence ID" value="KIH45573.1"/>
    <property type="molecule type" value="Genomic_DNA"/>
</dbReference>
<organism evidence="1 2">
    <name type="scientific">Ancylostoma duodenale</name>
    <dbReference type="NCBI Taxonomy" id="51022"/>
    <lineage>
        <taxon>Eukaryota</taxon>
        <taxon>Metazoa</taxon>
        <taxon>Ecdysozoa</taxon>
        <taxon>Nematoda</taxon>
        <taxon>Chromadorea</taxon>
        <taxon>Rhabditida</taxon>
        <taxon>Rhabditina</taxon>
        <taxon>Rhabditomorpha</taxon>
        <taxon>Strongyloidea</taxon>
        <taxon>Ancylostomatidae</taxon>
        <taxon>Ancylostomatinae</taxon>
        <taxon>Ancylostoma</taxon>
    </lineage>
</organism>
<dbReference type="Proteomes" id="UP000054047">
    <property type="component" value="Unassembled WGS sequence"/>
</dbReference>
<sequence>SMGRLLRPFLRRSVTDDEACFCRKPTAAAAPCLHGRHPPVGTTRLRTSNPTKFGAGSLTDPLVAARAVPGASLFTTLNPLLNGLLDAVAYEGTLVGGADSATRMLVDLMTFPDGQIPFLFLDLARNSKQQRENKKWAKESPELPQF</sequence>
<gene>
    <name evidence="1" type="ORF">ANCDUO_24386</name>
</gene>